<evidence type="ECO:0000259" key="1">
    <source>
        <dbReference type="PROSITE" id="PS51186"/>
    </source>
</evidence>
<dbReference type="SUPFAM" id="SSF55729">
    <property type="entry name" value="Acyl-CoA N-acyltransferases (Nat)"/>
    <property type="match status" value="1"/>
</dbReference>
<evidence type="ECO:0000313" key="3">
    <source>
        <dbReference type="Proteomes" id="UP001168990"/>
    </source>
</evidence>
<dbReference type="Pfam" id="PF00583">
    <property type="entry name" value="Acetyltransf_1"/>
    <property type="match status" value="1"/>
</dbReference>
<dbReference type="AlphaFoldDB" id="A0AA39F7C1"/>
<dbReference type="PROSITE" id="PS51186">
    <property type="entry name" value="GNAT"/>
    <property type="match status" value="1"/>
</dbReference>
<dbReference type="InterPro" id="IPR039840">
    <property type="entry name" value="NAA80"/>
</dbReference>
<evidence type="ECO:0000313" key="2">
    <source>
        <dbReference type="EMBL" id="KAK0164270.1"/>
    </source>
</evidence>
<dbReference type="EMBL" id="JAQQBS010001422">
    <property type="protein sequence ID" value="KAK0164270.1"/>
    <property type="molecule type" value="Genomic_DNA"/>
</dbReference>
<comment type="caution">
    <text evidence="2">The sequence shown here is derived from an EMBL/GenBank/DDBJ whole genome shotgun (WGS) entry which is preliminary data.</text>
</comment>
<dbReference type="GO" id="GO:0005737">
    <property type="term" value="C:cytoplasm"/>
    <property type="evidence" value="ECO:0007669"/>
    <property type="project" value="TreeGrafter"/>
</dbReference>
<dbReference type="GO" id="GO:1905502">
    <property type="term" value="F:acetyl-CoA binding"/>
    <property type="evidence" value="ECO:0007669"/>
    <property type="project" value="TreeGrafter"/>
</dbReference>
<feature type="domain" description="N-acetyltransferase" evidence="1">
    <location>
        <begin position="39"/>
        <end position="179"/>
    </location>
</feature>
<name>A0AA39F7C1_9HYME</name>
<dbReference type="InterPro" id="IPR000182">
    <property type="entry name" value="GNAT_dom"/>
</dbReference>
<dbReference type="CDD" id="cd04301">
    <property type="entry name" value="NAT_SF"/>
    <property type="match status" value="1"/>
</dbReference>
<accession>A0AA39F7C1</accession>
<dbReference type="PANTHER" id="PTHR13538:SF4">
    <property type="entry name" value="N-ALPHA-ACETYLTRANSFERASE 80"/>
    <property type="match status" value="1"/>
</dbReference>
<dbReference type="Proteomes" id="UP001168990">
    <property type="component" value="Unassembled WGS sequence"/>
</dbReference>
<dbReference type="PANTHER" id="PTHR13538">
    <property type="entry name" value="N-ACETYLTRANSFERASE 6"/>
    <property type="match status" value="1"/>
</dbReference>
<organism evidence="2 3">
    <name type="scientific">Microctonus aethiopoides</name>
    <dbReference type="NCBI Taxonomy" id="144406"/>
    <lineage>
        <taxon>Eukaryota</taxon>
        <taxon>Metazoa</taxon>
        <taxon>Ecdysozoa</taxon>
        <taxon>Arthropoda</taxon>
        <taxon>Hexapoda</taxon>
        <taxon>Insecta</taxon>
        <taxon>Pterygota</taxon>
        <taxon>Neoptera</taxon>
        <taxon>Endopterygota</taxon>
        <taxon>Hymenoptera</taxon>
        <taxon>Apocrita</taxon>
        <taxon>Ichneumonoidea</taxon>
        <taxon>Braconidae</taxon>
        <taxon>Euphorinae</taxon>
        <taxon>Microctonus</taxon>
    </lineage>
</organism>
<dbReference type="Gene3D" id="3.40.630.30">
    <property type="match status" value="1"/>
</dbReference>
<dbReference type="InterPro" id="IPR016181">
    <property type="entry name" value="Acyl_CoA_acyltransferase"/>
</dbReference>
<keyword evidence="3" id="KW-1185">Reference proteome</keyword>
<reference evidence="2" key="2">
    <citation type="submission" date="2023-03" db="EMBL/GenBank/DDBJ databases">
        <authorList>
            <person name="Inwood S.N."/>
            <person name="Skelly J.G."/>
            <person name="Guhlin J."/>
            <person name="Harrop T.W.R."/>
            <person name="Goldson S.G."/>
            <person name="Dearden P.K."/>
        </authorList>
    </citation>
    <scope>NUCLEOTIDE SEQUENCE</scope>
    <source>
        <strain evidence="2">Irish</strain>
        <tissue evidence="2">Whole body</tissue>
    </source>
</reference>
<proteinExistence type="predicted"/>
<protein>
    <recommendedName>
        <fullName evidence="1">N-acetyltransferase domain-containing protein</fullName>
    </recommendedName>
</protein>
<sequence>MQCENKYMSSILSKDSVGIFTHGINIIRNMMKNNSCKIIPVHERPDLLIDCCKLINSEWPSSDTRRLRTLSMSCDSFPTCLVLLNNDNVIGHCKISLVPNLNDSCFIESVVIDFGCRSQGFGSILMKGTEDYVRHKGIKNVYLSTKGQEKFYEKNGYSICEPINMWDNRTEIISTNPVLTNKQTQIFSGPPPPPMPKYSSTYSPIITSKTYMIKQL</sequence>
<dbReference type="GO" id="GO:0008080">
    <property type="term" value="F:N-acetyltransferase activity"/>
    <property type="evidence" value="ECO:0007669"/>
    <property type="project" value="InterPro"/>
</dbReference>
<gene>
    <name evidence="2" type="ORF">PV328_002916</name>
</gene>
<reference evidence="2" key="1">
    <citation type="journal article" date="2023" name="bioRxiv">
        <title>Scaffold-level genome assemblies of two parasitoid biocontrol wasps reveal the parthenogenesis mechanism and an associated novel virus.</title>
        <authorList>
            <person name="Inwood S."/>
            <person name="Skelly J."/>
            <person name="Guhlin J."/>
            <person name="Harrop T."/>
            <person name="Goldson S."/>
            <person name="Dearden P."/>
        </authorList>
    </citation>
    <scope>NUCLEOTIDE SEQUENCE</scope>
    <source>
        <strain evidence="2">Irish</strain>
        <tissue evidence="2">Whole body</tissue>
    </source>
</reference>